<evidence type="ECO:0000256" key="1">
    <source>
        <dbReference type="SAM" id="MobiDB-lite"/>
    </source>
</evidence>
<evidence type="ECO:0008006" key="6">
    <source>
        <dbReference type="Google" id="ProtNLM"/>
    </source>
</evidence>
<keyword evidence="5" id="KW-1185">Reference proteome</keyword>
<feature type="transmembrane region" description="Helical" evidence="2">
    <location>
        <begin position="777"/>
        <end position="796"/>
    </location>
</feature>
<keyword evidence="2" id="KW-1133">Transmembrane helix</keyword>
<feature type="compositionally biased region" description="Low complexity" evidence="1">
    <location>
        <begin position="71"/>
        <end position="83"/>
    </location>
</feature>
<accession>A0ABX5P8S5</accession>
<evidence type="ECO:0000313" key="4">
    <source>
        <dbReference type="EMBL" id="PYD49158.1"/>
    </source>
</evidence>
<dbReference type="RefSeq" id="WP_110559225.1">
    <property type="nucleotide sequence ID" value="NZ_PRCW01000010.1"/>
</dbReference>
<evidence type="ECO:0000256" key="3">
    <source>
        <dbReference type="SAM" id="SignalP"/>
    </source>
</evidence>
<feature type="region of interest" description="Disordered" evidence="1">
    <location>
        <begin position="50"/>
        <end position="95"/>
    </location>
</feature>
<feature type="region of interest" description="Disordered" evidence="1">
    <location>
        <begin position="312"/>
        <end position="339"/>
    </location>
</feature>
<keyword evidence="2" id="KW-0472">Membrane</keyword>
<feature type="signal peptide" evidence="3">
    <location>
        <begin position="1"/>
        <end position="23"/>
    </location>
</feature>
<dbReference type="Proteomes" id="UP000248116">
    <property type="component" value="Unassembled WGS sequence"/>
</dbReference>
<proteinExistence type="predicted"/>
<keyword evidence="3" id="KW-0732">Signal</keyword>
<keyword evidence="2" id="KW-0812">Transmembrane</keyword>
<evidence type="ECO:0000256" key="2">
    <source>
        <dbReference type="SAM" id="Phobius"/>
    </source>
</evidence>
<name>A0ABX5P8S5_9PROT</name>
<comment type="caution">
    <text evidence="4">The sequence shown here is derived from an EMBL/GenBank/DDBJ whole genome shotgun (WGS) entry which is preliminary data.</text>
</comment>
<sequence>MAKAIPFVALPVLAAAGMAVVHACGPAFPTQLLDDRAHTLKTLPAGSFGYEASRLLPPENPRRDTAPPPADAATTPDPAPGDASPQDDGLGNTPAGRLYARGAAAYRAARVVTSATAAPSAAAPGTADSGTGEDAAGDAGAQAFAAVLALPPAQAAPRAVKAAFMLGKIHAQRGLSLPPDGWPRERDAAIAMFTRVRALAAQGDPDPDGLALASWGEQARLFTRPLAWRDFDRDDLPTAAIAPADLLQAIHLYARQAAEASVTEAGSTGVDSLRLIARWALRDPGRVAMLVDDPLARRLMVAYALALGDEDGGGGDGGDNGAEDGADGAGNGGAATARPAPPVRMLADAIRARGLVHVPDADRLSALAYTAGDYDTALTLARQAETPLSDWVRAKLAIRDGDMAGAAGFYAAATRGFPTLAATPGATLEPGNVDTLKGEQGVVALSRGEYVQAFAFLYDAARDAGPYGDSGVSGDAAYVAERVLTIAELKDYVDAHIPAPVPPDGHDGSGDDMPDHPRTMPDAIRALLARRMVRVGDVDGAIAYFPADNDPRYATAIMDGNGRWTGKYEPSIRSWARAYGAALRRVGTAWTDTGRAAAWFDAANIARAHGMEIMGTEQDPDYAATDGAYDWGVGRYLYRFRNDGTDLTPLPQTAGQRAAQALSGPFIQDGERRRYLHSEVVPYQRFHYRNIAVTQAQRAADLLPPRSQAFAAVLCTAAGWESGDEADLYARYVRQGAYVPFARHFGKDCPAPDFRAAAYFPYRQAWRRARHDIRHDWLPFAGGAGAVALGAAFAWWKWRR</sequence>
<feature type="compositionally biased region" description="Low complexity" evidence="1">
    <location>
        <begin position="116"/>
        <end position="127"/>
    </location>
</feature>
<feature type="region of interest" description="Disordered" evidence="1">
    <location>
        <begin position="116"/>
        <end position="136"/>
    </location>
</feature>
<dbReference type="EMBL" id="PRCW01000010">
    <property type="protein sequence ID" value="PYD49158.1"/>
    <property type="molecule type" value="Genomic_DNA"/>
</dbReference>
<evidence type="ECO:0000313" key="5">
    <source>
        <dbReference type="Proteomes" id="UP000248116"/>
    </source>
</evidence>
<feature type="chain" id="PRO_5046758498" description="Tetratricopeptide repeat protein" evidence="3">
    <location>
        <begin position="24"/>
        <end position="800"/>
    </location>
</feature>
<gene>
    <name evidence="4" type="ORF">C3920_00850</name>
</gene>
<protein>
    <recommendedName>
        <fullName evidence="6">Tetratricopeptide repeat protein</fullName>
    </recommendedName>
</protein>
<organism evidence="4 5">
    <name type="scientific">Novacetimonas pomaceti</name>
    <dbReference type="NCBI Taxonomy" id="2021998"/>
    <lineage>
        <taxon>Bacteria</taxon>
        <taxon>Pseudomonadati</taxon>
        <taxon>Pseudomonadota</taxon>
        <taxon>Alphaproteobacteria</taxon>
        <taxon>Acetobacterales</taxon>
        <taxon>Acetobacteraceae</taxon>
        <taxon>Novacetimonas</taxon>
    </lineage>
</organism>
<reference evidence="4 5" key="1">
    <citation type="submission" date="2018-02" db="EMBL/GenBank/DDBJ databases">
        <authorList>
            <person name="Skraban J."/>
            <person name="Trcek J."/>
        </authorList>
    </citation>
    <scope>NUCLEOTIDE SEQUENCE [LARGE SCALE GENOMIC DNA]</scope>
    <source>
        <strain evidence="4 5">AV446</strain>
    </source>
</reference>